<keyword evidence="3" id="KW-1185">Reference proteome</keyword>
<dbReference type="EMBL" id="JABSTV010001254">
    <property type="protein sequence ID" value="KAH7939599.1"/>
    <property type="molecule type" value="Genomic_DNA"/>
</dbReference>
<name>A0A9D4PFA9_RHISA</name>
<reference evidence="2" key="1">
    <citation type="journal article" date="2020" name="Cell">
        <title>Large-Scale Comparative Analyses of Tick Genomes Elucidate Their Genetic Diversity and Vector Capacities.</title>
        <authorList>
            <consortium name="Tick Genome and Microbiome Consortium (TIGMIC)"/>
            <person name="Jia N."/>
            <person name="Wang J."/>
            <person name="Shi W."/>
            <person name="Du L."/>
            <person name="Sun Y."/>
            <person name="Zhan W."/>
            <person name="Jiang J.F."/>
            <person name="Wang Q."/>
            <person name="Zhang B."/>
            <person name="Ji P."/>
            <person name="Bell-Sakyi L."/>
            <person name="Cui X.M."/>
            <person name="Yuan T.T."/>
            <person name="Jiang B.G."/>
            <person name="Yang W.F."/>
            <person name="Lam T.T."/>
            <person name="Chang Q.C."/>
            <person name="Ding S.J."/>
            <person name="Wang X.J."/>
            <person name="Zhu J.G."/>
            <person name="Ruan X.D."/>
            <person name="Zhao L."/>
            <person name="Wei J.T."/>
            <person name="Ye R.Z."/>
            <person name="Que T.C."/>
            <person name="Du C.H."/>
            <person name="Zhou Y.H."/>
            <person name="Cheng J.X."/>
            <person name="Dai P.F."/>
            <person name="Guo W.B."/>
            <person name="Han X.H."/>
            <person name="Huang E.J."/>
            <person name="Li L.F."/>
            <person name="Wei W."/>
            <person name="Gao Y.C."/>
            <person name="Liu J.Z."/>
            <person name="Shao H.Z."/>
            <person name="Wang X."/>
            <person name="Wang C.C."/>
            <person name="Yang T.C."/>
            <person name="Huo Q.B."/>
            <person name="Li W."/>
            <person name="Chen H.Y."/>
            <person name="Chen S.E."/>
            <person name="Zhou L.G."/>
            <person name="Ni X.B."/>
            <person name="Tian J.H."/>
            <person name="Sheng Y."/>
            <person name="Liu T."/>
            <person name="Pan Y.S."/>
            <person name="Xia L.Y."/>
            <person name="Li J."/>
            <person name="Zhao F."/>
            <person name="Cao W.C."/>
        </authorList>
    </citation>
    <scope>NUCLEOTIDE SEQUENCE</scope>
    <source>
        <strain evidence="2">Rsan-2018</strain>
    </source>
</reference>
<dbReference type="Proteomes" id="UP000821837">
    <property type="component" value="Chromosome 8"/>
</dbReference>
<organism evidence="2 3">
    <name type="scientific">Rhipicephalus sanguineus</name>
    <name type="common">Brown dog tick</name>
    <name type="synonym">Ixodes sanguineus</name>
    <dbReference type="NCBI Taxonomy" id="34632"/>
    <lineage>
        <taxon>Eukaryota</taxon>
        <taxon>Metazoa</taxon>
        <taxon>Ecdysozoa</taxon>
        <taxon>Arthropoda</taxon>
        <taxon>Chelicerata</taxon>
        <taxon>Arachnida</taxon>
        <taxon>Acari</taxon>
        <taxon>Parasitiformes</taxon>
        <taxon>Ixodida</taxon>
        <taxon>Ixodoidea</taxon>
        <taxon>Ixodidae</taxon>
        <taxon>Rhipicephalinae</taxon>
        <taxon>Rhipicephalus</taxon>
        <taxon>Rhipicephalus</taxon>
    </lineage>
</organism>
<protein>
    <submittedName>
        <fullName evidence="2">Uncharacterized protein</fullName>
    </submittedName>
</protein>
<evidence type="ECO:0000313" key="2">
    <source>
        <dbReference type="EMBL" id="KAH7939599.1"/>
    </source>
</evidence>
<evidence type="ECO:0000256" key="1">
    <source>
        <dbReference type="SAM" id="MobiDB-lite"/>
    </source>
</evidence>
<sequence length="108" mass="12084">MQLTRPHLNAQATANQAYRIRNSLDRSLSGEAHDSDGSPIGGPRQLEEAVCRATDEYVRQGQCADARALADRNFHHKMLEQNRRHDTEKAAGMARLLNHEWPAKIGPS</sequence>
<evidence type="ECO:0000313" key="3">
    <source>
        <dbReference type="Proteomes" id="UP000821837"/>
    </source>
</evidence>
<gene>
    <name evidence="2" type="ORF">HPB52_014809</name>
</gene>
<feature type="region of interest" description="Disordered" evidence="1">
    <location>
        <begin position="1"/>
        <end position="45"/>
    </location>
</feature>
<reference evidence="2" key="2">
    <citation type="submission" date="2021-09" db="EMBL/GenBank/DDBJ databases">
        <authorList>
            <person name="Jia N."/>
            <person name="Wang J."/>
            <person name="Shi W."/>
            <person name="Du L."/>
            <person name="Sun Y."/>
            <person name="Zhan W."/>
            <person name="Jiang J."/>
            <person name="Wang Q."/>
            <person name="Zhang B."/>
            <person name="Ji P."/>
            <person name="Sakyi L.B."/>
            <person name="Cui X."/>
            <person name="Yuan T."/>
            <person name="Jiang B."/>
            <person name="Yang W."/>
            <person name="Lam T.T.-Y."/>
            <person name="Chang Q."/>
            <person name="Ding S."/>
            <person name="Wang X."/>
            <person name="Zhu J."/>
            <person name="Ruan X."/>
            <person name="Zhao L."/>
            <person name="Wei J."/>
            <person name="Que T."/>
            <person name="Du C."/>
            <person name="Cheng J."/>
            <person name="Dai P."/>
            <person name="Han X."/>
            <person name="Huang E."/>
            <person name="Gao Y."/>
            <person name="Liu J."/>
            <person name="Shao H."/>
            <person name="Ye R."/>
            <person name="Li L."/>
            <person name="Wei W."/>
            <person name="Wang X."/>
            <person name="Wang C."/>
            <person name="Huo Q."/>
            <person name="Li W."/>
            <person name="Guo W."/>
            <person name="Chen H."/>
            <person name="Chen S."/>
            <person name="Zhou L."/>
            <person name="Zhou L."/>
            <person name="Ni X."/>
            <person name="Tian J."/>
            <person name="Zhou Y."/>
            <person name="Sheng Y."/>
            <person name="Liu T."/>
            <person name="Pan Y."/>
            <person name="Xia L."/>
            <person name="Li J."/>
            <person name="Zhao F."/>
            <person name="Cao W."/>
        </authorList>
    </citation>
    <scope>NUCLEOTIDE SEQUENCE</scope>
    <source>
        <strain evidence="2">Rsan-2018</strain>
        <tissue evidence="2">Larvae</tissue>
    </source>
</reference>
<dbReference type="AlphaFoldDB" id="A0A9D4PFA9"/>
<comment type="caution">
    <text evidence="2">The sequence shown here is derived from an EMBL/GenBank/DDBJ whole genome shotgun (WGS) entry which is preliminary data.</text>
</comment>
<proteinExistence type="predicted"/>
<accession>A0A9D4PFA9</accession>